<dbReference type="GO" id="GO:0061709">
    <property type="term" value="P:reticulophagy"/>
    <property type="evidence" value="ECO:0007669"/>
    <property type="project" value="TreeGrafter"/>
</dbReference>
<keyword evidence="9 10" id="KW-0472">Membrane</keyword>
<dbReference type="PANTHER" id="PTHR13038:SF10">
    <property type="entry name" value="AUTOPHAGY-RELATED PROTEIN 9"/>
    <property type="match status" value="1"/>
</dbReference>
<evidence type="ECO:0000256" key="7">
    <source>
        <dbReference type="ARBA" id="ARBA00023006"/>
    </source>
</evidence>
<evidence type="ECO:0000256" key="9">
    <source>
        <dbReference type="ARBA" id="ARBA00023136"/>
    </source>
</evidence>
<keyword evidence="6 10" id="KW-1133">Transmembrane helix</keyword>
<dbReference type="AlphaFoldDB" id="A0A8J5C8Z7"/>
<feature type="compositionally biased region" description="Basic and acidic residues" evidence="11">
    <location>
        <begin position="423"/>
        <end position="439"/>
    </location>
</feature>
<keyword evidence="5 10" id="KW-0812">Transmembrane</keyword>
<dbReference type="GO" id="GO:0034727">
    <property type="term" value="P:piecemeal microautophagy of the nucleus"/>
    <property type="evidence" value="ECO:0007669"/>
    <property type="project" value="TreeGrafter"/>
</dbReference>
<dbReference type="EMBL" id="JACMSC010000018">
    <property type="protein sequence ID" value="KAG6475015.1"/>
    <property type="molecule type" value="Genomic_DNA"/>
</dbReference>
<dbReference type="GO" id="GO:0006869">
    <property type="term" value="P:lipid transport"/>
    <property type="evidence" value="ECO:0007669"/>
    <property type="project" value="UniProtKB-KW"/>
</dbReference>
<evidence type="ECO:0000313" key="12">
    <source>
        <dbReference type="EMBL" id="KAG6475015.1"/>
    </source>
</evidence>
<protein>
    <recommendedName>
        <fullName evidence="3 10">Autophagy-related protein 9</fullName>
    </recommendedName>
</protein>
<evidence type="ECO:0000256" key="4">
    <source>
        <dbReference type="ARBA" id="ARBA00022448"/>
    </source>
</evidence>
<reference evidence="12 13" key="1">
    <citation type="submission" date="2020-08" db="EMBL/GenBank/DDBJ databases">
        <title>Plant Genome Project.</title>
        <authorList>
            <person name="Zhang R.-G."/>
        </authorList>
    </citation>
    <scope>NUCLEOTIDE SEQUENCE [LARGE SCALE GENOMIC DNA]</scope>
    <source>
        <tissue evidence="12">Rhizome</tissue>
    </source>
</reference>
<gene>
    <name evidence="12" type="ORF">ZIOFF_064232</name>
</gene>
<dbReference type="Proteomes" id="UP000734854">
    <property type="component" value="Unassembled WGS sequence"/>
</dbReference>
<evidence type="ECO:0000256" key="11">
    <source>
        <dbReference type="SAM" id="MobiDB-lite"/>
    </source>
</evidence>
<evidence type="ECO:0000256" key="10">
    <source>
        <dbReference type="RuleBase" id="RU364027"/>
    </source>
</evidence>
<evidence type="ECO:0000256" key="1">
    <source>
        <dbReference type="ARBA" id="ARBA00004511"/>
    </source>
</evidence>
<dbReference type="GO" id="GO:0000422">
    <property type="term" value="P:autophagy of mitochondrion"/>
    <property type="evidence" value="ECO:0007669"/>
    <property type="project" value="TreeGrafter"/>
</dbReference>
<keyword evidence="4 10" id="KW-0813">Transport</keyword>
<accession>A0A8J5C8Z7</accession>
<comment type="caution">
    <text evidence="10">Lacks conserved residue(s) required for the propagation of feature annotation.</text>
</comment>
<dbReference type="PANTHER" id="PTHR13038">
    <property type="entry name" value="APG9 AUTOPHAGY 9"/>
    <property type="match status" value="1"/>
</dbReference>
<proteinExistence type="inferred from homology"/>
<dbReference type="GO" id="GO:0005776">
    <property type="term" value="C:autophagosome"/>
    <property type="evidence" value="ECO:0007669"/>
    <property type="project" value="TreeGrafter"/>
</dbReference>
<organism evidence="12 13">
    <name type="scientific">Zingiber officinale</name>
    <name type="common">Ginger</name>
    <name type="synonym">Amomum zingiber</name>
    <dbReference type="NCBI Taxonomy" id="94328"/>
    <lineage>
        <taxon>Eukaryota</taxon>
        <taxon>Viridiplantae</taxon>
        <taxon>Streptophyta</taxon>
        <taxon>Embryophyta</taxon>
        <taxon>Tracheophyta</taxon>
        <taxon>Spermatophyta</taxon>
        <taxon>Magnoliopsida</taxon>
        <taxon>Liliopsida</taxon>
        <taxon>Zingiberales</taxon>
        <taxon>Zingiberaceae</taxon>
        <taxon>Zingiber</taxon>
    </lineage>
</organism>
<keyword evidence="13" id="KW-1185">Reference proteome</keyword>
<comment type="similarity">
    <text evidence="2 10">Belongs to the ATG9 family.</text>
</comment>
<evidence type="ECO:0000313" key="13">
    <source>
        <dbReference type="Proteomes" id="UP000734854"/>
    </source>
</evidence>
<sequence length="513" mass="59890">MREERMMEVVASASTDRRSVKQNFPLMEFDQKKGELVRQPPPWEVLRKKFHRARTEIFGRNLFWYAAVFGTVTAISRAVITDELQARDPEGAMSLVVQNTHYMPKKWRGRENSDAVRAEFETLFQYTGMMLLEEMASIFVTPYLLIFVVPKHVDDILQFISNFTVYVHGVGDVCSFSSFDFQNHGNRNYASPSNAEQDKSSQGKMEKSFLSFKSTYPYWEPDMHGHQFLSNLHKFRERQTHLAYSRAIQDNTSDHPWDSMFRWNDKRELTQRFLSREVQQNTQGMSPRHNLDYLLSMNPSQRTHPYILDWYYTTILLNPASISTDFHPSAKEEIARPSDSMWSLQNKQLSEIVDTAWQSQFSDRLQSHMEASTSRPLFREDYDLRHPVLEPHNMNHWWNRSGPQLSVPQTSFMEPPTFGEQHLNFHHDNGSERSEEQAKSDVAADDEWEAPNSMFKTMYINNSDNDEAFNLHFTDEIGQSSIVETTNHDVMPSVSIPVRIIPSSNDPVWFRGK</sequence>
<comment type="caution">
    <text evidence="12">The sequence shown here is derived from an EMBL/GenBank/DDBJ whole genome shotgun (WGS) entry which is preliminary data.</text>
</comment>
<dbReference type="GO" id="GO:0034497">
    <property type="term" value="P:protein localization to phagophore assembly site"/>
    <property type="evidence" value="ECO:0007669"/>
    <property type="project" value="TreeGrafter"/>
</dbReference>
<evidence type="ECO:0000256" key="6">
    <source>
        <dbReference type="ARBA" id="ARBA00022989"/>
    </source>
</evidence>
<evidence type="ECO:0000256" key="5">
    <source>
        <dbReference type="ARBA" id="ARBA00022692"/>
    </source>
</evidence>
<name>A0A8J5C8Z7_ZINOF</name>
<feature type="transmembrane region" description="Helical" evidence="10">
    <location>
        <begin position="62"/>
        <end position="80"/>
    </location>
</feature>
<dbReference type="Pfam" id="PF04109">
    <property type="entry name" value="ATG9"/>
    <property type="match status" value="1"/>
</dbReference>
<evidence type="ECO:0000256" key="2">
    <source>
        <dbReference type="ARBA" id="ARBA00006185"/>
    </source>
</evidence>
<dbReference type="InterPro" id="IPR007241">
    <property type="entry name" value="Autophagy-rel_prot_9"/>
</dbReference>
<dbReference type="GO" id="GO:0034045">
    <property type="term" value="C:phagophore assembly site membrane"/>
    <property type="evidence" value="ECO:0007669"/>
    <property type="project" value="UniProtKB-SubCell"/>
</dbReference>
<feature type="region of interest" description="Disordered" evidence="11">
    <location>
        <begin position="419"/>
        <end position="447"/>
    </location>
</feature>
<comment type="subcellular location">
    <subcellularLocation>
        <location evidence="1 10">Preautophagosomal structure membrane</location>
        <topology evidence="1 10">Multi-pass membrane protein</topology>
    </subcellularLocation>
</comment>
<keyword evidence="7 10" id="KW-0072">Autophagy</keyword>
<evidence type="ECO:0000256" key="8">
    <source>
        <dbReference type="ARBA" id="ARBA00023055"/>
    </source>
</evidence>
<evidence type="ECO:0000256" key="3">
    <source>
        <dbReference type="ARBA" id="ARBA00018074"/>
    </source>
</evidence>
<keyword evidence="8 10" id="KW-0445">Lipid transport</keyword>
<comment type="function">
    <text evidence="10">Phospholipid scramblase involved in autophagy. Cycles between the preautophagosomal structure/phagophore assembly site (PAS) and the cytoplasmic vesicle pool and supplies membrane for the growing autophagosome. Lipid scramblase activity plays a key role in preautophagosomal structure/phagophore assembly by distributing the phospholipids that arrive through ATG2 from the cytoplasmic to the luminal leaflet of the bilayer, thereby driving autophagosomal membrane expansion.</text>
</comment>